<feature type="transmembrane region" description="Helical" evidence="1">
    <location>
        <begin position="110"/>
        <end position="130"/>
    </location>
</feature>
<evidence type="ECO:0000256" key="1">
    <source>
        <dbReference type="SAM" id="Phobius"/>
    </source>
</evidence>
<dbReference type="AlphaFoldDB" id="A0A4S4MXK7"/>
<keyword evidence="1" id="KW-0812">Transmembrane</keyword>
<gene>
    <name evidence="2" type="ORF">EUX98_g3021</name>
</gene>
<comment type="caution">
    <text evidence="2">The sequence shown here is derived from an EMBL/GenBank/DDBJ whole genome shotgun (WGS) entry which is preliminary data.</text>
</comment>
<protein>
    <submittedName>
        <fullName evidence="2">Uncharacterized protein</fullName>
    </submittedName>
</protein>
<keyword evidence="1" id="KW-1133">Transmembrane helix</keyword>
<feature type="transmembrane region" description="Helical" evidence="1">
    <location>
        <begin position="290"/>
        <end position="308"/>
    </location>
</feature>
<accession>A0A4S4MXK7</accession>
<dbReference type="Proteomes" id="UP000308730">
    <property type="component" value="Unassembled WGS sequence"/>
</dbReference>
<evidence type="ECO:0000313" key="2">
    <source>
        <dbReference type="EMBL" id="THH31162.1"/>
    </source>
</evidence>
<feature type="transmembrane region" description="Helical" evidence="1">
    <location>
        <begin position="229"/>
        <end position="248"/>
    </location>
</feature>
<proteinExistence type="predicted"/>
<dbReference type="PANTHER" id="PTHR31362:SF0">
    <property type="entry name" value="EXOSTOSIN DOMAIN-CONTAINING PROTEIN-RELATED"/>
    <property type="match status" value="1"/>
</dbReference>
<feature type="transmembrane region" description="Helical" evidence="1">
    <location>
        <begin position="260"/>
        <end position="283"/>
    </location>
</feature>
<feature type="transmembrane region" description="Helical" evidence="1">
    <location>
        <begin position="314"/>
        <end position="332"/>
    </location>
</feature>
<evidence type="ECO:0000313" key="3">
    <source>
        <dbReference type="Proteomes" id="UP000308730"/>
    </source>
</evidence>
<feature type="transmembrane region" description="Helical" evidence="1">
    <location>
        <begin position="172"/>
        <end position="191"/>
    </location>
</feature>
<dbReference type="OrthoDB" id="408493at2759"/>
<keyword evidence="1" id="KW-0472">Membrane</keyword>
<feature type="transmembrane region" description="Helical" evidence="1">
    <location>
        <begin position="142"/>
        <end position="165"/>
    </location>
</feature>
<dbReference type="InterPro" id="IPR005049">
    <property type="entry name" value="STL-like"/>
</dbReference>
<organism evidence="2 3">
    <name type="scientific">Antrodiella citrinella</name>
    <dbReference type="NCBI Taxonomy" id="2447956"/>
    <lineage>
        <taxon>Eukaryota</taxon>
        <taxon>Fungi</taxon>
        <taxon>Dikarya</taxon>
        <taxon>Basidiomycota</taxon>
        <taxon>Agaricomycotina</taxon>
        <taxon>Agaricomycetes</taxon>
        <taxon>Polyporales</taxon>
        <taxon>Steccherinaceae</taxon>
        <taxon>Antrodiella</taxon>
    </lineage>
</organism>
<name>A0A4S4MXK7_9APHY</name>
<sequence>MASSESYCEITVHQDRSTIVPENLSDVALQFTVVETLKLVFSLAYYLWKRPQLAVASARRGIVEGDDEEGHPLNHVNGFYEHTPDRSLVVQSSPRWHPMQAHSGARIPRYVSIGMVVVLAALLAHANYIHSIAEHFYGPFSTGFALSISTLFTLAWLFSFFIWVIELPQYQAVFTQICGFLVIQAGLTTVAASQTPYITLLDLSFSVSLTLALITCIYRTPHNISLEALHTLLFAASLFINLVLLGIHNAEVLATPHDRFSFWVFLQCVGQVALDLTGLLVIYAMDAPTLGVLASLGAAIHFLSISFTTGVFSGYVAVGCLIVIIASVSYFIYRKDDEENYLTLKAGHGMAFITQVLSAAFLLIVGVHIVIASSSENALVLRYADVKPAKITDLISDSLVTCRRKPLLSTSWYPHERSYHAFDDVLLIVFFSHARYDVNLESYREVYSEFFPNIVLVGPRSREDAGFNHSYDVLVDSYEAEEDLHDPDFYKMAGRMAHHMLYTALDAYPCYDGYLWAPFDTMLNIPRLQQFNQNLFWYHSPFGTYVHNPALGDAAANANKSRHAPPANISPDPALNLTATWKGWQTDWWWGDPHVGLEVCMQAFRRVPLAMRENLAALTNGTTRLIGGSADTLYIPGRHREVFKETLGTFLETMCFLEIATPTVVHLVAPPEEPIQFVDHWWIWQPPFNASFVRQKWDEGFEVDTFHTFHWGDLEADGVWRGNPAHKPDVRKLLAQSAARQNVDFRLRLPNEQ</sequence>
<dbReference type="PANTHER" id="PTHR31362">
    <property type="entry name" value="GLYCOSYLTRANSFERASE STELLO1-RELATED"/>
    <property type="match status" value="1"/>
</dbReference>
<dbReference type="EMBL" id="SGPM01000055">
    <property type="protein sequence ID" value="THH31162.1"/>
    <property type="molecule type" value="Genomic_DNA"/>
</dbReference>
<feature type="transmembrane region" description="Helical" evidence="1">
    <location>
        <begin position="352"/>
        <end position="371"/>
    </location>
</feature>
<reference evidence="2 3" key="1">
    <citation type="submission" date="2019-02" db="EMBL/GenBank/DDBJ databases">
        <title>Genome sequencing of the rare red list fungi Antrodiella citrinella (Flaviporus citrinellus).</title>
        <authorList>
            <person name="Buettner E."/>
            <person name="Kellner H."/>
        </authorList>
    </citation>
    <scope>NUCLEOTIDE SEQUENCE [LARGE SCALE GENOMIC DNA]</scope>
    <source>
        <strain evidence="2 3">DSM 108506</strain>
    </source>
</reference>
<feature type="transmembrane region" description="Helical" evidence="1">
    <location>
        <begin position="197"/>
        <end position="217"/>
    </location>
</feature>
<keyword evidence="3" id="KW-1185">Reference proteome</keyword>